<dbReference type="RefSeq" id="WP_012806072.1">
    <property type="nucleotide sequence ID" value="NC_013190.1"/>
</dbReference>
<feature type="domain" description="CzcB-like C-terminal circularly permuted SH3-like" evidence="5">
    <location>
        <begin position="307"/>
        <end position="365"/>
    </location>
</feature>
<dbReference type="GO" id="GO:0046914">
    <property type="term" value="F:transition metal ion binding"/>
    <property type="evidence" value="ECO:0007669"/>
    <property type="project" value="TreeGrafter"/>
</dbReference>
<sequence length="375" mass="39491">MKTSSSPFPAGSAWAMAVMCILTATTQAADRPAKFTVPNSQIQALGIQTTPLQNDTDLVKASYPAHVVVPPEAEQVISSPVAGLVAQLLVQQNQVVPSGAPLVRIVSPELGQLQLQLLQATVRATLARQAAQREHALFDEGIIAKRRVQEARAALQEAEATLNQAKAALRLSGMPSATIERIATSGKPQDSVTLLATQAGIVTVIAVKPGQRVEAATALLHVAQTDSLWLDIQLPVSERVGWPAGTQVKVLGRSLTARILSVSPTVSHGSQTVVLRAAVEGKTGEVRPGELVTVELPITATQGNWDVPLSAVVHDGEQAYLLVRTADGFEARPVKVVVSAGQRVRVQGPLKEGEQIAISGVVALKGAWLDAKESK</sequence>
<dbReference type="GO" id="GO:0060003">
    <property type="term" value="P:copper ion export"/>
    <property type="evidence" value="ECO:0007669"/>
    <property type="project" value="TreeGrafter"/>
</dbReference>
<evidence type="ECO:0000313" key="6">
    <source>
        <dbReference type="EMBL" id="KFB74621.1"/>
    </source>
</evidence>
<dbReference type="NCBIfam" id="TIGR01730">
    <property type="entry name" value="RND_mfp"/>
    <property type="match status" value="1"/>
</dbReference>
<comment type="similarity">
    <text evidence="1">Belongs to the membrane fusion protein (MFP) (TC 8.A.1) family.</text>
</comment>
<dbReference type="InterPro" id="IPR058649">
    <property type="entry name" value="CzcB_C"/>
</dbReference>
<dbReference type="PANTHER" id="PTHR30097:SF4">
    <property type="entry name" value="SLR6042 PROTEIN"/>
    <property type="match status" value="1"/>
</dbReference>
<evidence type="ECO:0000256" key="3">
    <source>
        <dbReference type="SAM" id="SignalP"/>
    </source>
</evidence>
<dbReference type="Gene3D" id="2.40.420.20">
    <property type="match status" value="1"/>
</dbReference>
<keyword evidence="3" id="KW-0732">Signal</keyword>
<dbReference type="Gene3D" id="2.40.30.170">
    <property type="match status" value="1"/>
</dbReference>
<proteinExistence type="inferred from homology"/>
<dbReference type="GO" id="GO:0022857">
    <property type="term" value="F:transmembrane transporter activity"/>
    <property type="evidence" value="ECO:0007669"/>
    <property type="project" value="InterPro"/>
</dbReference>
<dbReference type="GO" id="GO:0016020">
    <property type="term" value="C:membrane"/>
    <property type="evidence" value="ECO:0007669"/>
    <property type="project" value="InterPro"/>
</dbReference>
<dbReference type="PANTHER" id="PTHR30097">
    <property type="entry name" value="CATION EFFLUX SYSTEM PROTEIN CUSB"/>
    <property type="match status" value="1"/>
</dbReference>
<feature type="domain" description="CzcB-like alpha-helical hairpin" evidence="4">
    <location>
        <begin position="114"/>
        <end position="170"/>
    </location>
</feature>
<dbReference type="Pfam" id="PF25893">
    <property type="entry name" value="HH_CzcB"/>
    <property type="match status" value="1"/>
</dbReference>
<gene>
    <name evidence="6" type="primary">cnrB</name>
    <name evidence="6" type="ORF">AW09_000055</name>
</gene>
<dbReference type="EMBL" id="JDVG02000010">
    <property type="protein sequence ID" value="KFB74621.1"/>
    <property type="molecule type" value="Genomic_DNA"/>
</dbReference>
<name>A0A080M0L4_9PROT</name>
<dbReference type="GO" id="GO:0030288">
    <property type="term" value="C:outer membrane-bounded periplasmic space"/>
    <property type="evidence" value="ECO:0007669"/>
    <property type="project" value="TreeGrafter"/>
</dbReference>
<dbReference type="InterPro" id="IPR006143">
    <property type="entry name" value="RND_pump_MFP"/>
</dbReference>
<evidence type="ECO:0000259" key="4">
    <source>
        <dbReference type="Pfam" id="PF25893"/>
    </source>
</evidence>
<comment type="caution">
    <text evidence="6">The sequence shown here is derived from an EMBL/GenBank/DDBJ whole genome shotgun (WGS) entry which is preliminary data.</text>
</comment>
<dbReference type="GO" id="GO:0015679">
    <property type="term" value="P:plasma membrane copper ion transport"/>
    <property type="evidence" value="ECO:0007669"/>
    <property type="project" value="TreeGrafter"/>
</dbReference>
<feature type="signal peptide" evidence="3">
    <location>
        <begin position="1"/>
        <end position="28"/>
    </location>
</feature>
<dbReference type="InterPro" id="IPR058648">
    <property type="entry name" value="HH_CzcB-like"/>
</dbReference>
<feature type="chain" id="PRO_5001750907" evidence="3">
    <location>
        <begin position="29"/>
        <end position="375"/>
    </location>
</feature>
<organism evidence="6 7">
    <name type="scientific">Candidatus Accumulibacter phosphatis</name>
    <dbReference type="NCBI Taxonomy" id="327160"/>
    <lineage>
        <taxon>Bacteria</taxon>
        <taxon>Pseudomonadati</taxon>
        <taxon>Pseudomonadota</taxon>
        <taxon>Betaproteobacteria</taxon>
        <taxon>Candidatus Accumulibacter</taxon>
    </lineage>
</organism>
<evidence type="ECO:0000256" key="2">
    <source>
        <dbReference type="ARBA" id="ARBA00022448"/>
    </source>
</evidence>
<dbReference type="SUPFAM" id="SSF111369">
    <property type="entry name" value="HlyD-like secretion proteins"/>
    <property type="match status" value="1"/>
</dbReference>
<dbReference type="Gene3D" id="1.10.287.470">
    <property type="entry name" value="Helix hairpin bin"/>
    <property type="match status" value="1"/>
</dbReference>
<reference evidence="6 7" key="1">
    <citation type="submission" date="2014-02" db="EMBL/GenBank/DDBJ databases">
        <title>Expanding our view of genomic diversity in Candidatus Accumulibacter clades.</title>
        <authorList>
            <person name="Skennerton C.T."/>
            <person name="Barr J.J."/>
            <person name="Slater F.R."/>
            <person name="Bond P.L."/>
            <person name="Tyson G.W."/>
        </authorList>
    </citation>
    <scope>NUCLEOTIDE SEQUENCE [LARGE SCALE GENOMIC DNA]</scope>
    <source>
        <strain evidence="7">BA-91</strain>
    </source>
</reference>
<accession>A0A080M0L4</accession>
<evidence type="ECO:0000259" key="5">
    <source>
        <dbReference type="Pfam" id="PF25975"/>
    </source>
</evidence>
<keyword evidence="2" id="KW-0813">Transport</keyword>
<evidence type="ECO:0000313" key="7">
    <source>
        <dbReference type="Proteomes" id="UP000020077"/>
    </source>
</evidence>
<dbReference type="OMA" id="VIPKREY"/>
<dbReference type="InterPro" id="IPR051909">
    <property type="entry name" value="MFP_Cation_Efflux"/>
</dbReference>
<protein>
    <submittedName>
        <fullName evidence="6">Nickel and cobalt resistance protein CnrB</fullName>
    </submittedName>
</protein>
<dbReference type="Proteomes" id="UP000020077">
    <property type="component" value="Unassembled WGS sequence"/>
</dbReference>
<dbReference type="AlphaFoldDB" id="A0A080M0L4"/>
<dbReference type="Pfam" id="PF25975">
    <property type="entry name" value="CzcB_C"/>
    <property type="match status" value="1"/>
</dbReference>
<evidence type="ECO:0000256" key="1">
    <source>
        <dbReference type="ARBA" id="ARBA00009477"/>
    </source>
</evidence>